<dbReference type="AlphaFoldDB" id="A0A1Y2G488"/>
<evidence type="ECO:0000313" key="2">
    <source>
        <dbReference type="EMBL" id="ORY91783.1"/>
    </source>
</evidence>
<protein>
    <submittedName>
        <fullName evidence="2">Uncharacterized protein</fullName>
    </submittedName>
</protein>
<accession>A0A1Y2G488</accession>
<keyword evidence="3" id="KW-1185">Reference proteome</keyword>
<proteinExistence type="predicted"/>
<evidence type="ECO:0000313" key="3">
    <source>
        <dbReference type="Proteomes" id="UP000193467"/>
    </source>
</evidence>
<evidence type="ECO:0000256" key="1">
    <source>
        <dbReference type="SAM" id="MobiDB-lite"/>
    </source>
</evidence>
<name>A0A1Y2G488_9BASI</name>
<comment type="caution">
    <text evidence="2">The sequence shown here is derived from an EMBL/GenBank/DDBJ whole genome shotgun (WGS) entry which is preliminary data.</text>
</comment>
<gene>
    <name evidence="2" type="ORF">BCR35DRAFT_76616</name>
</gene>
<feature type="compositionally biased region" description="Acidic residues" evidence="1">
    <location>
        <begin position="106"/>
        <end position="122"/>
    </location>
</feature>
<dbReference type="Proteomes" id="UP000193467">
    <property type="component" value="Unassembled WGS sequence"/>
</dbReference>
<dbReference type="InParanoid" id="A0A1Y2G488"/>
<organism evidence="2 3">
    <name type="scientific">Leucosporidium creatinivorum</name>
    <dbReference type="NCBI Taxonomy" id="106004"/>
    <lineage>
        <taxon>Eukaryota</taxon>
        <taxon>Fungi</taxon>
        <taxon>Dikarya</taxon>
        <taxon>Basidiomycota</taxon>
        <taxon>Pucciniomycotina</taxon>
        <taxon>Microbotryomycetes</taxon>
        <taxon>Leucosporidiales</taxon>
        <taxon>Leucosporidium</taxon>
    </lineage>
</organism>
<dbReference type="EMBL" id="MCGR01000002">
    <property type="protein sequence ID" value="ORY91783.1"/>
    <property type="molecule type" value="Genomic_DNA"/>
</dbReference>
<feature type="region of interest" description="Disordered" evidence="1">
    <location>
        <begin position="104"/>
        <end position="123"/>
    </location>
</feature>
<sequence>MRIAQYALSGIKESPFAFLSAPPRRATSLRFKLSEPKSGISQFLLLLLLSTPTAISVHRPPLPSPRSLCSYQPLDHSTALALIHGHTTQHLSLQALDRSYALEGLGADEDNGDEEEEGDEEAYWVSSPLDFRGGRERKWWNG</sequence>
<reference evidence="2 3" key="1">
    <citation type="submission" date="2016-07" db="EMBL/GenBank/DDBJ databases">
        <title>Pervasive Adenine N6-methylation of Active Genes in Fungi.</title>
        <authorList>
            <consortium name="DOE Joint Genome Institute"/>
            <person name="Mondo S.J."/>
            <person name="Dannebaum R.O."/>
            <person name="Kuo R.C."/>
            <person name="Labutti K."/>
            <person name="Haridas S."/>
            <person name="Kuo A."/>
            <person name="Salamov A."/>
            <person name="Ahrendt S.R."/>
            <person name="Lipzen A."/>
            <person name="Sullivan W."/>
            <person name="Andreopoulos W.B."/>
            <person name="Clum A."/>
            <person name="Lindquist E."/>
            <person name="Daum C."/>
            <person name="Ramamoorthy G.K."/>
            <person name="Gryganskyi A."/>
            <person name="Culley D."/>
            <person name="Magnuson J.K."/>
            <person name="James T.Y."/>
            <person name="O'Malley M.A."/>
            <person name="Stajich J.E."/>
            <person name="Spatafora J.W."/>
            <person name="Visel A."/>
            <person name="Grigoriev I.V."/>
        </authorList>
    </citation>
    <scope>NUCLEOTIDE SEQUENCE [LARGE SCALE GENOMIC DNA]</scope>
    <source>
        <strain evidence="2 3">62-1032</strain>
    </source>
</reference>